<sequence length="260" mass="27986">MTKILTGAVAVILSIVLGAGCGPRTEPSPAGWPQDYKNFTIVWTGEKGLDLVTGPAVAVRAYIESFFLVELTGDDKYLYPGFATAVADEWRPGTADPADDPWVGTLTNRLLSLTRNDSAVTAIGCMYTYGAASPDGKGEYASRGVPIGSPEGGINAFKVTLSANSGSGESGKPQEGPERTPFDDVFGGYQIDGYWGGYISAKNKDSWDWPERQEATDECVAKAPDPFERRKYLLENFLPQSEFYPLPVKPGWPARPESAG</sequence>
<reference evidence="2" key="1">
    <citation type="submission" date="2023-03" db="EMBL/GenBank/DDBJ databases">
        <title>Draft genome sequence of a Mycolicibacterium mageritense strain H4_3_1 isolated from a hybrid biological-inorganic system reactor.</title>
        <authorList>
            <person name="Feng X."/>
            <person name="Kazama D."/>
            <person name="Sato K."/>
            <person name="Kobayashi H."/>
        </authorList>
    </citation>
    <scope>NUCLEOTIDE SEQUENCE</scope>
    <source>
        <strain evidence="2">H4_3_1</strain>
    </source>
</reference>
<dbReference type="RefSeq" id="WP_286214916.1">
    <property type="nucleotide sequence ID" value="NZ_AP027452.1"/>
</dbReference>
<accession>A0AAI8TU13</accession>
<dbReference type="Proteomes" id="UP001241092">
    <property type="component" value="Chromosome"/>
</dbReference>
<name>A0AAI8TU13_MYCME</name>
<protein>
    <submittedName>
        <fullName evidence="2">Uncharacterized protein</fullName>
    </submittedName>
</protein>
<dbReference type="AlphaFoldDB" id="A0AAI8TU13"/>
<evidence type="ECO:0000256" key="1">
    <source>
        <dbReference type="SAM" id="MobiDB-lite"/>
    </source>
</evidence>
<gene>
    <name evidence="2" type="ORF">hbim_02335</name>
</gene>
<dbReference type="PROSITE" id="PS51257">
    <property type="entry name" value="PROKAR_LIPOPROTEIN"/>
    <property type="match status" value="1"/>
</dbReference>
<feature type="region of interest" description="Disordered" evidence="1">
    <location>
        <begin position="162"/>
        <end position="181"/>
    </location>
</feature>
<dbReference type="EMBL" id="AP027452">
    <property type="protein sequence ID" value="BDY28401.1"/>
    <property type="molecule type" value="Genomic_DNA"/>
</dbReference>
<organism evidence="2 3">
    <name type="scientific">Mycolicibacterium mageritense</name>
    <name type="common">Mycobacterium mageritense</name>
    <dbReference type="NCBI Taxonomy" id="53462"/>
    <lineage>
        <taxon>Bacteria</taxon>
        <taxon>Bacillati</taxon>
        <taxon>Actinomycetota</taxon>
        <taxon>Actinomycetes</taxon>
        <taxon>Mycobacteriales</taxon>
        <taxon>Mycobacteriaceae</taxon>
        <taxon>Mycolicibacterium</taxon>
    </lineage>
</organism>
<proteinExistence type="predicted"/>
<evidence type="ECO:0000313" key="3">
    <source>
        <dbReference type="Proteomes" id="UP001241092"/>
    </source>
</evidence>
<evidence type="ECO:0000313" key="2">
    <source>
        <dbReference type="EMBL" id="BDY28401.1"/>
    </source>
</evidence>